<proteinExistence type="predicted"/>
<evidence type="ECO:0000313" key="2">
    <source>
        <dbReference type="Proteomes" id="UP001157418"/>
    </source>
</evidence>
<keyword evidence="2" id="KW-1185">Reference proteome</keyword>
<dbReference type="AlphaFoldDB" id="A0AAU9NZN6"/>
<organism evidence="1 2">
    <name type="scientific">Lactuca virosa</name>
    <dbReference type="NCBI Taxonomy" id="75947"/>
    <lineage>
        <taxon>Eukaryota</taxon>
        <taxon>Viridiplantae</taxon>
        <taxon>Streptophyta</taxon>
        <taxon>Embryophyta</taxon>
        <taxon>Tracheophyta</taxon>
        <taxon>Spermatophyta</taxon>
        <taxon>Magnoliopsida</taxon>
        <taxon>eudicotyledons</taxon>
        <taxon>Gunneridae</taxon>
        <taxon>Pentapetalae</taxon>
        <taxon>asterids</taxon>
        <taxon>campanulids</taxon>
        <taxon>Asterales</taxon>
        <taxon>Asteraceae</taxon>
        <taxon>Cichorioideae</taxon>
        <taxon>Cichorieae</taxon>
        <taxon>Lactucinae</taxon>
        <taxon>Lactuca</taxon>
    </lineage>
</organism>
<protein>
    <submittedName>
        <fullName evidence="1">Uncharacterized protein</fullName>
    </submittedName>
</protein>
<name>A0AAU9NZN6_9ASTR</name>
<reference evidence="1 2" key="1">
    <citation type="submission" date="2022-01" db="EMBL/GenBank/DDBJ databases">
        <authorList>
            <person name="Xiong W."/>
            <person name="Schranz E."/>
        </authorList>
    </citation>
    <scope>NUCLEOTIDE SEQUENCE [LARGE SCALE GENOMIC DNA]</scope>
</reference>
<dbReference type="EMBL" id="CAKMRJ010005412">
    <property type="protein sequence ID" value="CAH1443193.1"/>
    <property type="molecule type" value="Genomic_DNA"/>
</dbReference>
<gene>
    <name evidence="1" type="ORF">LVIROSA_LOCUS29130</name>
</gene>
<evidence type="ECO:0000313" key="1">
    <source>
        <dbReference type="EMBL" id="CAH1443193.1"/>
    </source>
</evidence>
<sequence length="69" mass="7917">MTTRMSQYLSKMLHWRGNFLYTTESVALSQPTLKTSTSTVSNTLNHLTNRLSFSLLHGQVLTVTFYSHH</sequence>
<accession>A0AAU9NZN6</accession>
<dbReference type="Proteomes" id="UP001157418">
    <property type="component" value="Unassembled WGS sequence"/>
</dbReference>
<comment type="caution">
    <text evidence="1">The sequence shown here is derived from an EMBL/GenBank/DDBJ whole genome shotgun (WGS) entry which is preliminary data.</text>
</comment>